<dbReference type="AlphaFoldDB" id="A0A1X7BWG9"/>
<dbReference type="EMBL" id="FWXB01000019">
    <property type="protein sequence ID" value="SMC13991.1"/>
    <property type="molecule type" value="Genomic_DNA"/>
</dbReference>
<organism evidence="2 3">
    <name type="scientific">Roseovarius aestuarii</name>
    <dbReference type="NCBI Taxonomy" id="475083"/>
    <lineage>
        <taxon>Bacteria</taxon>
        <taxon>Pseudomonadati</taxon>
        <taxon>Pseudomonadota</taxon>
        <taxon>Alphaproteobacteria</taxon>
        <taxon>Rhodobacterales</taxon>
        <taxon>Roseobacteraceae</taxon>
        <taxon>Roseovarius</taxon>
    </lineage>
</organism>
<gene>
    <name evidence="2" type="ORF">ROA7745_03853</name>
</gene>
<evidence type="ECO:0000313" key="3">
    <source>
        <dbReference type="Proteomes" id="UP000193224"/>
    </source>
</evidence>
<evidence type="ECO:0000256" key="1">
    <source>
        <dbReference type="SAM" id="MobiDB-lite"/>
    </source>
</evidence>
<dbReference type="RefSeq" id="WP_085801917.1">
    <property type="nucleotide sequence ID" value="NZ_FWXB01000019.1"/>
</dbReference>
<dbReference type="Gene3D" id="1.10.10.10">
    <property type="entry name" value="Winged helix-like DNA-binding domain superfamily/Winged helix DNA-binding domain"/>
    <property type="match status" value="1"/>
</dbReference>
<keyword evidence="3" id="KW-1185">Reference proteome</keyword>
<evidence type="ECO:0000313" key="2">
    <source>
        <dbReference type="EMBL" id="SMC13991.1"/>
    </source>
</evidence>
<dbReference type="SUPFAM" id="SSF46785">
    <property type="entry name" value="Winged helix' DNA-binding domain"/>
    <property type="match status" value="1"/>
</dbReference>
<dbReference type="Pfam" id="PF13730">
    <property type="entry name" value="HTH_36"/>
    <property type="match status" value="1"/>
</dbReference>
<dbReference type="OrthoDB" id="7875792at2"/>
<dbReference type="InterPro" id="IPR036388">
    <property type="entry name" value="WH-like_DNA-bd_sf"/>
</dbReference>
<dbReference type="Proteomes" id="UP000193224">
    <property type="component" value="Unassembled WGS sequence"/>
</dbReference>
<feature type="compositionally biased region" description="Basic and acidic residues" evidence="1">
    <location>
        <begin position="110"/>
        <end position="142"/>
    </location>
</feature>
<name>A0A1X7BWG9_9RHOB</name>
<feature type="compositionally biased region" description="Pro residues" evidence="1">
    <location>
        <begin position="147"/>
        <end position="156"/>
    </location>
</feature>
<reference evidence="2 3" key="1">
    <citation type="submission" date="2017-03" db="EMBL/GenBank/DDBJ databases">
        <authorList>
            <person name="Afonso C.L."/>
            <person name="Miller P.J."/>
            <person name="Scott M.A."/>
            <person name="Spackman E."/>
            <person name="Goraichik I."/>
            <person name="Dimitrov K.M."/>
            <person name="Suarez D.L."/>
            <person name="Swayne D.E."/>
        </authorList>
    </citation>
    <scope>NUCLEOTIDE SEQUENCE [LARGE SCALE GENOMIC DNA]</scope>
    <source>
        <strain evidence="2 3">CECT 7745</strain>
    </source>
</reference>
<accession>A0A1X7BWG9</accession>
<protein>
    <submittedName>
        <fullName evidence="2">Uncharacterized protein</fullName>
    </submittedName>
</protein>
<proteinExistence type="predicted"/>
<feature type="region of interest" description="Disordered" evidence="1">
    <location>
        <begin position="108"/>
        <end position="159"/>
    </location>
</feature>
<dbReference type="InterPro" id="IPR036390">
    <property type="entry name" value="WH_DNA-bd_sf"/>
</dbReference>
<sequence>MTEAAKKISLIDKWKAVGRATTDARLNNTDACVFFRLLFHHNSKTDLCFPSQETLADALNTSARTIRSSIKKLEQSKYLKKLGQRSGGGSNRYALNIIGSEDFFQAGGKKFPEQRKKSTDDTMKEKRKETGKSAGEGKESTKLRGPSPKPPAPPSRNPGEFQAKLVKLFGGIQEGWDVLMEVPSDLLEELEAAYLAEDMETHTARDRILKHLSET</sequence>